<evidence type="ECO:0000259" key="1">
    <source>
        <dbReference type="Pfam" id="PF05118"/>
    </source>
</evidence>
<dbReference type="Gene3D" id="2.130.10.10">
    <property type="entry name" value="YVTN repeat-like/Quinoprotein amine dehydrogenase"/>
    <property type="match status" value="1"/>
</dbReference>
<dbReference type="SUPFAM" id="SSF50998">
    <property type="entry name" value="Quinoprotein alcohol dehydrogenase-like"/>
    <property type="match status" value="1"/>
</dbReference>
<feature type="domain" description="Aspartyl/asparaginy/proline hydroxylase" evidence="1">
    <location>
        <begin position="347"/>
        <end position="456"/>
    </location>
</feature>
<dbReference type="GO" id="GO:0043041">
    <property type="term" value="P:amino acid activation for nonribosomal peptide biosynthetic process"/>
    <property type="evidence" value="ECO:0007669"/>
    <property type="project" value="TreeGrafter"/>
</dbReference>
<dbReference type="SMART" id="SM00564">
    <property type="entry name" value="PQQ"/>
    <property type="match status" value="4"/>
</dbReference>
<dbReference type="InterPro" id="IPR052091">
    <property type="entry name" value="Beta-ala_Activ/Resist"/>
</dbReference>
<name>A0A060QLU1_9PROT</name>
<dbReference type="Gene3D" id="2.60.120.330">
    <property type="entry name" value="B-lactam Antibiotic, Isopenicillin N Synthase, Chain"/>
    <property type="match status" value="1"/>
</dbReference>
<accession>A0A060QLU1</accession>
<dbReference type="eggNOG" id="COG4424">
    <property type="taxonomic scope" value="Bacteria"/>
</dbReference>
<dbReference type="EMBL" id="CBLX010000025">
    <property type="protein sequence ID" value="CDG41061.1"/>
    <property type="molecule type" value="Genomic_DNA"/>
</dbReference>
<evidence type="ECO:0000259" key="2">
    <source>
        <dbReference type="Pfam" id="PF13360"/>
    </source>
</evidence>
<keyword evidence="3" id="KW-0808">Transferase</keyword>
<dbReference type="InterPro" id="IPR007803">
    <property type="entry name" value="Asp/Arg/Pro-Hydrxlase"/>
</dbReference>
<dbReference type="InterPro" id="IPR027443">
    <property type="entry name" value="IPNS-like_sf"/>
</dbReference>
<sequence>MGASPLVVEAHNLVYFGIEYTNPSFHGSLCAYDCDSGAKIWHVPVGRLQHGSAVYCEEGDAVVWGSADHEVLSLDALTGVILWRFATRRSVKCAPAVNEKRQLAAFASFDCSIYLVSTVDGRKIGEWPTGGACYTTPLFVENIIFCGSGDGYLYIIDTIQRAIVKKIHLGGRVYSSPVLHDRSVFIGCNNGTIYEIEVSSLSIIGRFQLPDAVTNKVSVSPCGNYIYATTFMNHLFCYRRVPQETCKKPETSILGYNSAKLLKNSSCVSSARYKSERGKIFFKKISQDIDISFIYKELISNESAWYDNIRRQKNISVQRETESIFLRSADRRKLPSTIPTEDVQLSKETHVSRNFPTTMDWLSNFAKQRDKRLARAIIVRLAPGGRVYPHVDNGSYYATRDRFHLVVSSPSGSSMQAADERVRMFEGEVWWFDNKQVHHSDNPSDSHRIHVIFDLEPRIQAHQNVSSISQ</sequence>
<dbReference type="PANTHER" id="PTHR44394">
    <property type="entry name" value="BETA-ALANINE-ACTIVATING ENZYME"/>
    <property type="match status" value="1"/>
</dbReference>
<dbReference type="GO" id="GO:0004674">
    <property type="term" value="F:protein serine/threonine kinase activity"/>
    <property type="evidence" value="ECO:0007669"/>
    <property type="project" value="UniProtKB-KW"/>
</dbReference>
<dbReference type="Pfam" id="PF05118">
    <property type="entry name" value="Asp_Arg_Hydrox"/>
    <property type="match status" value="1"/>
</dbReference>
<keyword evidence="3" id="KW-0723">Serine/threonine-protein kinase</keyword>
<organism evidence="3 4">
    <name type="scientific">Asaia bogorensis</name>
    <dbReference type="NCBI Taxonomy" id="91915"/>
    <lineage>
        <taxon>Bacteria</taxon>
        <taxon>Pseudomonadati</taxon>
        <taxon>Pseudomonadota</taxon>
        <taxon>Alphaproteobacteria</taxon>
        <taxon>Acetobacterales</taxon>
        <taxon>Acetobacteraceae</taxon>
        <taxon>Asaia</taxon>
    </lineage>
</organism>
<dbReference type="InterPro" id="IPR015943">
    <property type="entry name" value="WD40/YVTN_repeat-like_dom_sf"/>
</dbReference>
<proteinExistence type="predicted"/>
<evidence type="ECO:0000313" key="4">
    <source>
        <dbReference type="Proteomes" id="UP000027583"/>
    </source>
</evidence>
<dbReference type="Pfam" id="PF13360">
    <property type="entry name" value="PQQ_2"/>
    <property type="match status" value="1"/>
</dbReference>
<gene>
    <name evidence="3" type="ORF">ASAP_3016</name>
</gene>
<dbReference type="Proteomes" id="UP000027583">
    <property type="component" value="Unassembled WGS sequence"/>
</dbReference>
<dbReference type="PANTHER" id="PTHR44394:SF1">
    <property type="entry name" value="BETA-ALANINE-ACTIVATING ENZYME"/>
    <property type="match status" value="1"/>
</dbReference>
<dbReference type="eggNOG" id="COG1520">
    <property type="taxonomic scope" value="Bacteria"/>
</dbReference>
<reference evidence="3 4" key="1">
    <citation type="journal article" date="2014" name="Genome Biol. Evol.">
        <title>Acetic acid bacteria genomes reveal functional traits for adaptation to life in insect guts.</title>
        <authorList>
            <person name="Chouaia B."/>
            <person name="Gaiarsa S."/>
            <person name="Crotti E."/>
            <person name="Comandatore F."/>
            <person name="Degli Esposti M."/>
            <person name="Ricci I."/>
            <person name="Alma A."/>
            <person name="Favia G."/>
            <person name="Bandi C."/>
            <person name="Daffonchio D."/>
        </authorList>
    </citation>
    <scope>NUCLEOTIDE SEQUENCE [LARGE SCALE GENOMIC DNA]</scope>
    <source>
        <strain evidence="3 4">SF2.1</strain>
    </source>
</reference>
<reference evidence="3 4" key="2">
    <citation type="journal article" date="2014" name="PLoS ONE">
        <title>Evolution of mitochondria reconstructed from the energy metabolism of living bacteria.</title>
        <authorList>
            <person name="Degli Esposti M."/>
            <person name="Chouaia B."/>
            <person name="Comandatore F."/>
            <person name="Crotti E."/>
            <person name="Sassera D."/>
            <person name="Lievens P.M."/>
            <person name="Daffonchio D."/>
            <person name="Bandi C."/>
        </authorList>
    </citation>
    <scope>NUCLEOTIDE SEQUENCE [LARGE SCALE GENOMIC DNA]</scope>
    <source>
        <strain evidence="3 4">SF2.1</strain>
    </source>
</reference>
<comment type="caution">
    <text evidence="3">The sequence shown here is derived from an EMBL/GenBank/DDBJ whole genome shotgun (WGS) entry which is preliminary data.</text>
</comment>
<evidence type="ECO:0000313" key="3">
    <source>
        <dbReference type="EMBL" id="CDG41061.1"/>
    </source>
</evidence>
<dbReference type="InterPro" id="IPR002372">
    <property type="entry name" value="PQQ_rpt_dom"/>
</dbReference>
<dbReference type="SUPFAM" id="SSF51197">
    <property type="entry name" value="Clavaminate synthase-like"/>
    <property type="match status" value="1"/>
</dbReference>
<keyword evidence="3" id="KW-0418">Kinase</keyword>
<dbReference type="AlphaFoldDB" id="A0A060QLU1"/>
<dbReference type="InterPro" id="IPR018391">
    <property type="entry name" value="PQQ_b-propeller_rpt"/>
</dbReference>
<feature type="domain" description="Pyrrolo-quinoline quinone repeat" evidence="2">
    <location>
        <begin position="27"/>
        <end position="240"/>
    </location>
</feature>
<protein>
    <submittedName>
        <fullName evidence="3">Serine/threonine protein kinase related protein</fullName>
    </submittedName>
</protein>
<dbReference type="InterPro" id="IPR011047">
    <property type="entry name" value="Quinoprotein_ADH-like_sf"/>
</dbReference>